<accession>A0A069CVH2</accession>
<dbReference type="STRING" id="1329250.WOSG25_090750"/>
<protein>
    <submittedName>
        <fullName evidence="1">Uncharacterized protein</fullName>
    </submittedName>
</protein>
<gene>
    <name evidence="1" type="ORF">WOSG25_090750</name>
</gene>
<sequence length="172" mass="19707">MKYKPITILRTLVFILVTCFISLSIQTYRTHELDAPIHNSKLALTSITASDLNHDQKLLMSTLVYYAISNISDGRWLEVSDFNRGWQIQKINVDGNIRYLVWPDKNIQAESKHIEPNWFEINGDTVSYHSFIIHSQGFDLTHTVAMSAIINAVNQPKSIHRINSMLPNLVIV</sequence>
<evidence type="ECO:0000313" key="2">
    <source>
        <dbReference type="Proteomes" id="UP000030643"/>
    </source>
</evidence>
<dbReference type="eggNOG" id="ENOG502ZV4E">
    <property type="taxonomic scope" value="Bacteria"/>
</dbReference>
<reference evidence="2" key="1">
    <citation type="journal article" date="2014" name="Genome Announc.">
        <title>Draft genome sequence of Weissella oryzae SG25T, isolated from fermented rice grains.</title>
        <authorList>
            <person name="Tanizawa Y."/>
            <person name="Fujisawa T."/>
            <person name="Mochizuki T."/>
            <person name="Kaminuma E."/>
            <person name="Suzuki Y."/>
            <person name="Nakamura Y."/>
            <person name="Tohno M."/>
        </authorList>
    </citation>
    <scope>NUCLEOTIDE SEQUENCE [LARGE SCALE GENOMIC DNA]</scope>
    <source>
        <strain evidence="2">DSM 25784 / JCM 18191 / LMG 30913 / SG25</strain>
    </source>
</reference>
<proteinExistence type="predicted"/>
<keyword evidence="2" id="KW-1185">Reference proteome</keyword>
<dbReference type="Proteomes" id="UP000030643">
    <property type="component" value="Unassembled WGS sequence"/>
</dbReference>
<dbReference type="EMBL" id="DF820492">
    <property type="protein sequence ID" value="GAK31377.1"/>
    <property type="molecule type" value="Genomic_DNA"/>
</dbReference>
<dbReference type="AlphaFoldDB" id="A0A069CVH2"/>
<name>A0A069CVH2_WEIOS</name>
<organism evidence="1 2">
    <name type="scientific">Weissella oryzae (strain DSM 25784 / JCM 18191 / LMG 30913 / SG25)</name>
    <dbReference type="NCBI Taxonomy" id="1329250"/>
    <lineage>
        <taxon>Bacteria</taxon>
        <taxon>Bacillati</taxon>
        <taxon>Bacillota</taxon>
        <taxon>Bacilli</taxon>
        <taxon>Lactobacillales</taxon>
        <taxon>Lactobacillaceae</taxon>
        <taxon>Weissella</taxon>
    </lineage>
</organism>
<evidence type="ECO:0000313" key="1">
    <source>
        <dbReference type="EMBL" id="GAK31377.1"/>
    </source>
</evidence>